<dbReference type="RefSeq" id="WP_050530395.1">
    <property type="nucleotide sequence ID" value="NZ_AQQZ01000003.1"/>
</dbReference>
<organism evidence="2 3">
    <name type="scientific">Pseudaestuariivita atlantica</name>
    <dbReference type="NCBI Taxonomy" id="1317121"/>
    <lineage>
        <taxon>Bacteria</taxon>
        <taxon>Pseudomonadati</taxon>
        <taxon>Pseudomonadota</taxon>
        <taxon>Alphaproteobacteria</taxon>
        <taxon>Rhodobacterales</taxon>
        <taxon>Paracoccaceae</taxon>
        <taxon>Pseudaestuariivita</taxon>
    </lineage>
</organism>
<keyword evidence="1" id="KW-0472">Membrane</keyword>
<protein>
    <submittedName>
        <fullName evidence="2">Uncharacterized protein</fullName>
    </submittedName>
</protein>
<comment type="caution">
    <text evidence="2">The sequence shown here is derived from an EMBL/GenBank/DDBJ whole genome shotgun (WGS) entry which is preliminary data.</text>
</comment>
<evidence type="ECO:0000313" key="3">
    <source>
        <dbReference type="Proteomes" id="UP000036938"/>
    </source>
</evidence>
<proteinExistence type="predicted"/>
<feature type="transmembrane region" description="Helical" evidence="1">
    <location>
        <begin position="14"/>
        <end position="39"/>
    </location>
</feature>
<evidence type="ECO:0000256" key="1">
    <source>
        <dbReference type="SAM" id="Phobius"/>
    </source>
</evidence>
<keyword evidence="1" id="KW-1133">Transmembrane helix</keyword>
<dbReference type="Pfam" id="PF13801">
    <property type="entry name" value="Metal_resist"/>
    <property type="match status" value="1"/>
</dbReference>
<keyword evidence="3" id="KW-1185">Reference proteome</keyword>
<accession>A0A0L1JS61</accession>
<dbReference type="InterPro" id="IPR025961">
    <property type="entry name" value="Metal_resist"/>
</dbReference>
<name>A0A0L1JS61_9RHOB</name>
<sequence length="179" mass="19952">MSAPDPSPRARTALWVRILLFLSLAFNLLVIGLIVGAVTSSGPMERFGRVPADANRTPYVAALDAEDRRGLSRQLRRELRKDRPTVTEWRGSFATALDLLRATPFDAEAFDRHMRTQLDRQAVRVEAGRSALVAYVAEMSEAERAAYATRLEALIERGPYRLKRKDGKGRKGEGREGGN</sequence>
<dbReference type="AlphaFoldDB" id="A0A0L1JS61"/>
<evidence type="ECO:0000313" key="2">
    <source>
        <dbReference type="EMBL" id="KNG94243.1"/>
    </source>
</evidence>
<dbReference type="Proteomes" id="UP000036938">
    <property type="component" value="Unassembled WGS sequence"/>
</dbReference>
<dbReference type="STRING" id="1317121.ATO11_08490"/>
<dbReference type="EMBL" id="AQQZ01000003">
    <property type="protein sequence ID" value="KNG94243.1"/>
    <property type="molecule type" value="Genomic_DNA"/>
</dbReference>
<reference evidence="2 3" key="1">
    <citation type="journal article" date="2015" name="Int. J. Syst. Evol. Microbiol.">
        <title>Aestuariivita atlantica sp. nov., isolated from deep sea sediment of the Atlantic Ocean.</title>
        <authorList>
            <person name="Li G."/>
            <person name="Lai Q."/>
            <person name="Du Y."/>
            <person name="Liu X."/>
            <person name="Sun F."/>
            <person name="Shao Z."/>
        </authorList>
    </citation>
    <scope>NUCLEOTIDE SEQUENCE [LARGE SCALE GENOMIC DNA]</scope>
    <source>
        <strain evidence="2 3">22II-S11-z3</strain>
    </source>
</reference>
<keyword evidence="1" id="KW-0812">Transmembrane</keyword>
<gene>
    <name evidence="2" type="ORF">ATO11_08490</name>
</gene>
<dbReference type="OrthoDB" id="7865640at2"/>